<proteinExistence type="predicted"/>
<reference evidence="1 2" key="1">
    <citation type="submission" date="2015-07" db="EMBL/GenBank/DDBJ databases">
        <title>The genome of Melipona quadrifasciata.</title>
        <authorList>
            <person name="Pan H."/>
            <person name="Kapheim K."/>
        </authorList>
    </citation>
    <scope>NUCLEOTIDE SEQUENCE [LARGE SCALE GENOMIC DNA]</scope>
    <source>
        <strain evidence="1">0111107301</strain>
        <tissue evidence="1">Whole body</tissue>
    </source>
</reference>
<sequence length="377" mass="43274">MSCNVHFTTIYGSNTSINERISNWQHAHVQYSTLRQLDKPALIKIITNNYGRRFKASNCKHSNKFCKLTNKIRTKGRIRRKISSCGKELNFYGMFEIVRDSLITGVRRNGKRPRRKPSVFGERRNYKTQLQKANEISNNRRSELGFARLSYYTLSLSTFYSELRDSSASLNWKSARYKTSHLVKKNVKIHKDISRRKSSENKWILNIRLDVVRHGVNLYFYKIGLNHHETTIVKDFDCNRHKSPGTVNTIGKISGSKEHQWRIVAAKSQWNGSQNERGGSEDTIRSSNTIFHEQQMSSRKLLESCSCLFFKFEIQRINATTTIVPNAAFTAAASRAAQQVMAAFTPTGSCLVEPLVDYSRRSNRGIILIEPVDPLLA</sequence>
<gene>
    <name evidence="1" type="ORF">WN51_04001</name>
</gene>
<name>A0A0M8ZPM5_9HYME</name>
<evidence type="ECO:0000313" key="2">
    <source>
        <dbReference type="Proteomes" id="UP000053105"/>
    </source>
</evidence>
<organism evidence="1 2">
    <name type="scientific">Melipona quadrifasciata</name>
    <dbReference type="NCBI Taxonomy" id="166423"/>
    <lineage>
        <taxon>Eukaryota</taxon>
        <taxon>Metazoa</taxon>
        <taxon>Ecdysozoa</taxon>
        <taxon>Arthropoda</taxon>
        <taxon>Hexapoda</taxon>
        <taxon>Insecta</taxon>
        <taxon>Pterygota</taxon>
        <taxon>Neoptera</taxon>
        <taxon>Endopterygota</taxon>
        <taxon>Hymenoptera</taxon>
        <taxon>Apocrita</taxon>
        <taxon>Aculeata</taxon>
        <taxon>Apoidea</taxon>
        <taxon>Anthophila</taxon>
        <taxon>Apidae</taxon>
        <taxon>Melipona</taxon>
    </lineage>
</organism>
<dbReference type="EMBL" id="KQ435922">
    <property type="protein sequence ID" value="KOX68515.1"/>
    <property type="molecule type" value="Genomic_DNA"/>
</dbReference>
<accession>A0A0M8ZPM5</accession>
<evidence type="ECO:0000313" key="1">
    <source>
        <dbReference type="EMBL" id="KOX68515.1"/>
    </source>
</evidence>
<keyword evidence="2" id="KW-1185">Reference proteome</keyword>
<dbReference type="Proteomes" id="UP000053105">
    <property type="component" value="Unassembled WGS sequence"/>
</dbReference>
<dbReference type="AlphaFoldDB" id="A0A0M8ZPM5"/>
<protein>
    <submittedName>
        <fullName evidence="1">Uncharacterized protein</fullName>
    </submittedName>
</protein>